<evidence type="ECO:0000313" key="4">
    <source>
        <dbReference type="Proteomes" id="UP000035740"/>
    </source>
</evidence>
<evidence type="ECO:0000313" key="3">
    <source>
        <dbReference type="EMBL" id="KMT14263.1"/>
    </source>
</evidence>
<feature type="region of interest" description="Disordered" evidence="2">
    <location>
        <begin position="146"/>
        <end position="168"/>
    </location>
</feature>
<dbReference type="OrthoDB" id="1708369at2759"/>
<dbReference type="EMBL" id="KQ090068">
    <property type="protein sequence ID" value="KMT14263.1"/>
    <property type="molecule type" value="Genomic_DNA"/>
</dbReference>
<protein>
    <submittedName>
        <fullName evidence="3">Uncharacterized protein</fullName>
    </submittedName>
</protein>
<name>A0A0J8CQG6_BETVV</name>
<feature type="coiled-coil region" evidence="1">
    <location>
        <begin position="175"/>
        <end position="227"/>
    </location>
</feature>
<accession>A0A0J8CQG6</accession>
<reference evidence="3 4" key="1">
    <citation type="journal article" date="2014" name="Nature">
        <title>The genome of the recently domesticated crop plant sugar beet (Beta vulgaris).</title>
        <authorList>
            <person name="Dohm J.C."/>
            <person name="Minoche A.E."/>
            <person name="Holtgrawe D."/>
            <person name="Capella-Gutierrez S."/>
            <person name="Zakrzewski F."/>
            <person name="Tafer H."/>
            <person name="Rupp O."/>
            <person name="Sorensen T.R."/>
            <person name="Stracke R."/>
            <person name="Reinhardt R."/>
            <person name="Goesmann A."/>
            <person name="Kraft T."/>
            <person name="Schulz B."/>
            <person name="Stadler P.F."/>
            <person name="Schmidt T."/>
            <person name="Gabaldon T."/>
            <person name="Lehrach H."/>
            <person name="Weisshaar B."/>
            <person name="Himmelbauer H."/>
        </authorList>
    </citation>
    <scope>NUCLEOTIDE SEQUENCE [LARGE SCALE GENOMIC DNA]</scope>
    <source>
        <tissue evidence="3">Taproot</tissue>
    </source>
</reference>
<evidence type="ECO:0000256" key="2">
    <source>
        <dbReference type="SAM" id="MobiDB-lite"/>
    </source>
</evidence>
<dbReference type="AlphaFoldDB" id="A0A0J8CQG6"/>
<dbReference type="InterPro" id="IPR004252">
    <property type="entry name" value="Probable_transposase_24"/>
</dbReference>
<keyword evidence="4" id="KW-1185">Reference proteome</keyword>
<proteinExistence type="predicted"/>
<sequence>MNVVGETLDQWDWLIDNHWSTEKQEHISKINTENKLKLTETPANGSRSTARIMYDMMNEPPVVPTQDLEGSSELVQVEQEPIYVRLFEKTKKHKNKDGTACWEPIAEKNYEELKKLHETQIQEHGEDTLNVKDAYIKALKRKSGYVRGLGPGARPPKKGKTGENNERLSTQVDTLAASNEELRVSNEQLKASNEELKASNEEFKASNEELRAEFSKLNKDAIEREKKMREDMLKLFQDMRYKFCSLFIIILRIIND</sequence>
<evidence type="ECO:0000256" key="1">
    <source>
        <dbReference type="SAM" id="Coils"/>
    </source>
</evidence>
<organism evidence="3 4">
    <name type="scientific">Beta vulgaris subsp. vulgaris</name>
    <name type="common">Beet</name>
    <dbReference type="NCBI Taxonomy" id="3555"/>
    <lineage>
        <taxon>Eukaryota</taxon>
        <taxon>Viridiplantae</taxon>
        <taxon>Streptophyta</taxon>
        <taxon>Embryophyta</taxon>
        <taxon>Tracheophyta</taxon>
        <taxon>Spermatophyta</taxon>
        <taxon>Magnoliopsida</taxon>
        <taxon>eudicotyledons</taxon>
        <taxon>Gunneridae</taxon>
        <taxon>Pentapetalae</taxon>
        <taxon>Caryophyllales</taxon>
        <taxon>Chenopodiaceae</taxon>
        <taxon>Betoideae</taxon>
        <taxon>Beta</taxon>
    </lineage>
</organism>
<dbReference type="Gramene" id="KMT14263">
    <property type="protein sequence ID" value="KMT14263"/>
    <property type="gene ID" value="BVRB_4g076190"/>
</dbReference>
<gene>
    <name evidence="3" type="ORF">BVRB_4g076190</name>
</gene>
<keyword evidence="1" id="KW-0175">Coiled coil</keyword>
<dbReference type="Pfam" id="PF03004">
    <property type="entry name" value="Transposase_24"/>
    <property type="match status" value="1"/>
</dbReference>
<dbReference type="Proteomes" id="UP000035740">
    <property type="component" value="Chromosome 4"/>
</dbReference>